<gene>
    <name evidence="1" type="ORF">SCLCIDRAFT_121119</name>
</gene>
<protein>
    <submittedName>
        <fullName evidence="1">Uncharacterized protein</fullName>
    </submittedName>
</protein>
<proteinExistence type="predicted"/>
<organism evidence="1 2">
    <name type="scientific">Scleroderma citrinum Foug A</name>
    <dbReference type="NCBI Taxonomy" id="1036808"/>
    <lineage>
        <taxon>Eukaryota</taxon>
        <taxon>Fungi</taxon>
        <taxon>Dikarya</taxon>
        <taxon>Basidiomycota</taxon>
        <taxon>Agaricomycotina</taxon>
        <taxon>Agaricomycetes</taxon>
        <taxon>Agaricomycetidae</taxon>
        <taxon>Boletales</taxon>
        <taxon>Sclerodermatineae</taxon>
        <taxon>Sclerodermataceae</taxon>
        <taxon>Scleroderma</taxon>
    </lineage>
</organism>
<keyword evidence="2" id="KW-1185">Reference proteome</keyword>
<sequence>PEVSLGLVLGCGSIALPQPENDRKKNNNPSQLLHILISESAHLIWSLCCECTIQNYCHSLEESQFRWQNKINHRINLDKHIVMIMNHKPITCKIVKDTWEQILTEHLSSLTQTGFINQRF</sequence>
<reference evidence="2" key="2">
    <citation type="submission" date="2015-01" db="EMBL/GenBank/DDBJ databases">
        <title>Evolutionary Origins and Diversification of the Mycorrhizal Mutualists.</title>
        <authorList>
            <consortium name="DOE Joint Genome Institute"/>
            <consortium name="Mycorrhizal Genomics Consortium"/>
            <person name="Kohler A."/>
            <person name="Kuo A."/>
            <person name="Nagy L.G."/>
            <person name="Floudas D."/>
            <person name="Copeland A."/>
            <person name="Barry K.W."/>
            <person name="Cichocki N."/>
            <person name="Veneault-Fourrey C."/>
            <person name="LaButti K."/>
            <person name="Lindquist E.A."/>
            <person name="Lipzen A."/>
            <person name="Lundell T."/>
            <person name="Morin E."/>
            <person name="Murat C."/>
            <person name="Riley R."/>
            <person name="Ohm R."/>
            <person name="Sun H."/>
            <person name="Tunlid A."/>
            <person name="Henrissat B."/>
            <person name="Grigoriev I.V."/>
            <person name="Hibbett D.S."/>
            <person name="Martin F."/>
        </authorList>
    </citation>
    <scope>NUCLEOTIDE SEQUENCE [LARGE SCALE GENOMIC DNA]</scope>
    <source>
        <strain evidence="2">Foug A</strain>
    </source>
</reference>
<dbReference type="STRING" id="1036808.A0A0C3DZV8"/>
<feature type="non-terminal residue" evidence="1">
    <location>
        <position position="1"/>
    </location>
</feature>
<dbReference type="OrthoDB" id="3262992at2759"/>
<dbReference type="AlphaFoldDB" id="A0A0C3DZV8"/>
<evidence type="ECO:0000313" key="1">
    <source>
        <dbReference type="EMBL" id="KIM61769.1"/>
    </source>
</evidence>
<reference evidence="1 2" key="1">
    <citation type="submission" date="2014-04" db="EMBL/GenBank/DDBJ databases">
        <authorList>
            <consortium name="DOE Joint Genome Institute"/>
            <person name="Kuo A."/>
            <person name="Kohler A."/>
            <person name="Nagy L.G."/>
            <person name="Floudas D."/>
            <person name="Copeland A."/>
            <person name="Barry K.W."/>
            <person name="Cichocki N."/>
            <person name="Veneault-Fourrey C."/>
            <person name="LaButti K."/>
            <person name="Lindquist E.A."/>
            <person name="Lipzen A."/>
            <person name="Lundell T."/>
            <person name="Morin E."/>
            <person name="Murat C."/>
            <person name="Sun H."/>
            <person name="Tunlid A."/>
            <person name="Henrissat B."/>
            <person name="Grigoriev I.V."/>
            <person name="Hibbett D.S."/>
            <person name="Martin F."/>
            <person name="Nordberg H.P."/>
            <person name="Cantor M.N."/>
            <person name="Hua S.X."/>
        </authorList>
    </citation>
    <scope>NUCLEOTIDE SEQUENCE [LARGE SCALE GENOMIC DNA]</scope>
    <source>
        <strain evidence="1 2">Foug A</strain>
    </source>
</reference>
<evidence type="ECO:0000313" key="2">
    <source>
        <dbReference type="Proteomes" id="UP000053989"/>
    </source>
</evidence>
<dbReference type="Proteomes" id="UP000053989">
    <property type="component" value="Unassembled WGS sequence"/>
</dbReference>
<dbReference type="InParanoid" id="A0A0C3DZV8"/>
<name>A0A0C3DZV8_9AGAM</name>
<dbReference type="HOGENOM" id="CLU_2055367_0_0_1"/>
<accession>A0A0C3DZV8</accession>
<dbReference type="EMBL" id="KN822048">
    <property type="protein sequence ID" value="KIM61769.1"/>
    <property type="molecule type" value="Genomic_DNA"/>
</dbReference>